<proteinExistence type="predicted"/>
<protein>
    <submittedName>
        <fullName evidence="1">Uncharacterized protein</fullName>
    </submittedName>
</protein>
<organism evidence="1 2">
    <name type="scientific">Cladophialophora immunda</name>
    <dbReference type="NCBI Taxonomy" id="569365"/>
    <lineage>
        <taxon>Eukaryota</taxon>
        <taxon>Fungi</taxon>
        <taxon>Dikarya</taxon>
        <taxon>Ascomycota</taxon>
        <taxon>Pezizomycotina</taxon>
        <taxon>Eurotiomycetes</taxon>
        <taxon>Chaetothyriomycetidae</taxon>
        <taxon>Chaetothyriales</taxon>
        <taxon>Herpotrichiellaceae</taxon>
        <taxon>Cladophialophora</taxon>
    </lineage>
</organism>
<dbReference type="OrthoDB" id="5228066at2759"/>
<evidence type="ECO:0000313" key="2">
    <source>
        <dbReference type="Proteomes" id="UP000054466"/>
    </source>
</evidence>
<accession>A0A0D2CLH5</accession>
<dbReference type="HOGENOM" id="CLU_2198143_0_0_1"/>
<name>A0A0D2CLH5_9EURO</name>
<reference evidence="1 2" key="1">
    <citation type="submission" date="2015-01" db="EMBL/GenBank/DDBJ databases">
        <title>The Genome Sequence of Cladophialophora immunda CBS83496.</title>
        <authorList>
            <consortium name="The Broad Institute Genomics Platform"/>
            <person name="Cuomo C."/>
            <person name="de Hoog S."/>
            <person name="Gorbushina A."/>
            <person name="Stielow B."/>
            <person name="Teixiera M."/>
            <person name="Abouelleil A."/>
            <person name="Chapman S.B."/>
            <person name="Priest M."/>
            <person name="Young S.K."/>
            <person name="Wortman J."/>
            <person name="Nusbaum C."/>
            <person name="Birren B."/>
        </authorList>
    </citation>
    <scope>NUCLEOTIDE SEQUENCE [LARGE SCALE GENOMIC DNA]</scope>
    <source>
        <strain evidence="1 2">CBS 83496</strain>
    </source>
</reference>
<gene>
    <name evidence="1" type="ORF">PV07_02611</name>
</gene>
<dbReference type="EMBL" id="KN847041">
    <property type="protein sequence ID" value="KIW30920.1"/>
    <property type="molecule type" value="Genomic_DNA"/>
</dbReference>
<dbReference type="GeneID" id="27341805"/>
<dbReference type="VEuPathDB" id="FungiDB:PV07_02611"/>
<dbReference type="RefSeq" id="XP_016251136.1">
    <property type="nucleotide sequence ID" value="XM_016389234.1"/>
</dbReference>
<dbReference type="Proteomes" id="UP000054466">
    <property type="component" value="Unassembled WGS sequence"/>
</dbReference>
<dbReference type="AlphaFoldDB" id="A0A0D2CLH5"/>
<evidence type="ECO:0000313" key="1">
    <source>
        <dbReference type="EMBL" id="KIW30920.1"/>
    </source>
</evidence>
<keyword evidence="2" id="KW-1185">Reference proteome</keyword>
<sequence>MERPILLSKDSTDAQLVEAVPDGVSIEWSNAQPNIRTWPPERTMMVAVDIKQGRTGAFNIYETPRDKWVGGIGEKDKASIVMVRWKSNWWFYYIGSVRIGYIKGEEQA</sequence>